<dbReference type="VEuPathDB" id="FungiDB:H310_12446"/>
<sequence length="222" mass="24023">MPPPPPGPAPPRKHVYQFVAVNVVLPVAIYYVAQVFTSDDALALALSAIPPGLEALVQMVVYETVDPLSVFQIVSIVVAIVFMCITNDAKVLFVKDSLTTALCGATLIASTRWKHNVVLRYYYMVGVQDDGRDVPPAITQVSAHICRVWGGLFIFEAVVRVGFIYSCSTSVMVIVSPCLALICSAAGIMWARTSFAKLSSPTEERAPQVHCEPYSPPPVKLA</sequence>
<dbReference type="RefSeq" id="XP_008877720.1">
    <property type="nucleotide sequence ID" value="XM_008879498.1"/>
</dbReference>
<dbReference type="GeneID" id="20089496"/>
<reference evidence="2" key="1">
    <citation type="submission" date="2013-12" db="EMBL/GenBank/DDBJ databases">
        <title>The Genome Sequence of Aphanomyces invadans NJM9701.</title>
        <authorList>
            <consortium name="The Broad Institute Genomics Platform"/>
            <person name="Russ C."/>
            <person name="Tyler B."/>
            <person name="van West P."/>
            <person name="Dieguez-Uribeondo J."/>
            <person name="Young S.K."/>
            <person name="Zeng Q."/>
            <person name="Gargeya S."/>
            <person name="Fitzgerald M."/>
            <person name="Abouelleil A."/>
            <person name="Alvarado L."/>
            <person name="Chapman S.B."/>
            <person name="Gainer-Dewar J."/>
            <person name="Goldberg J."/>
            <person name="Griggs A."/>
            <person name="Gujja S."/>
            <person name="Hansen M."/>
            <person name="Howarth C."/>
            <person name="Imamovic A."/>
            <person name="Ireland A."/>
            <person name="Larimer J."/>
            <person name="McCowan C."/>
            <person name="Murphy C."/>
            <person name="Pearson M."/>
            <person name="Poon T.W."/>
            <person name="Priest M."/>
            <person name="Roberts A."/>
            <person name="Saif S."/>
            <person name="Shea T."/>
            <person name="Sykes S."/>
            <person name="Wortman J."/>
            <person name="Nusbaum C."/>
            <person name="Birren B."/>
        </authorList>
    </citation>
    <scope>NUCLEOTIDE SEQUENCE [LARGE SCALE GENOMIC DNA]</scope>
    <source>
        <strain evidence="2">NJM9701</strain>
    </source>
</reference>
<dbReference type="EMBL" id="KI913990">
    <property type="protein sequence ID" value="ETV93679.1"/>
    <property type="molecule type" value="Genomic_DNA"/>
</dbReference>
<proteinExistence type="predicted"/>
<keyword evidence="1" id="KW-0812">Transmembrane</keyword>
<feature type="transmembrane region" description="Helical" evidence="1">
    <location>
        <begin position="68"/>
        <end position="85"/>
    </location>
</feature>
<feature type="transmembrane region" description="Helical" evidence="1">
    <location>
        <begin position="15"/>
        <end position="33"/>
    </location>
</feature>
<gene>
    <name evidence="2" type="ORF">H310_12446</name>
</gene>
<name>A0A024TI52_9STRA</name>
<accession>A0A024TI52</accession>
<dbReference type="NCBIfam" id="NF041646">
    <property type="entry name" value="VC0807_fam"/>
    <property type="match status" value="1"/>
</dbReference>
<protein>
    <submittedName>
        <fullName evidence="2">Uncharacterized protein</fullName>
    </submittedName>
</protein>
<feature type="transmembrane region" description="Helical" evidence="1">
    <location>
        <begin position="171"/>
        <end position="191"/>
    </location>
</feature>
<organism evidence="2">
    <name type="scientific">Aphanomyces invadans</name>
    <dbReference type="NCBI Taxonomy" id="157072"/>
    <lineage>
        <taxon>Eukaryota</taxon>
        <taxon>Sar</taxon>
        <taxon>Stramenopiles</taxon>
        <taxon>Oomycota</taxon>
        <taxon>Saprolegniomycetes</taxon>
        <taxon>Saprolegniales</taxon>
        <taxon>Verrucalvaceae</taxon>
        <taxon>Aphanomyces</taxon>
    </lineage>
</organism>
<keyword evidence="1" id="KW-1133">Transmembrane helix</keyword>
<evidence type="ECO:0000313" key="2">
    <source>
        <dbReference type="EMBL" id="ETV93679.1"/>
    </source>
</evidence>
<feature type="transmembrane region" description="Helical" evidence="1">
    <location>
        <begin position="42"/>
        <end position="62"/>
    </location>
</feature>
<keyword evidence="1" id="KW-0472">Membrane</keyword>
<evidence type="ECO:0000256" key="1">
    <source>
        <dbReference type="SAM" id="Phobius"/>
    </source>
</evidence>
<dbReference type="OrthoDB" id="78334at2759"/>
<dbReference type="AlphaFoldDB" id="A0A024TI52"/>